<dbReference type="InterPro" id="IPR016039">
    <property type="entry name" value="Thiolase-like"/>
</dbReference>
<evidence type="ECO:0000256" key="2">
    <source>
        <dbReference type="ARBA" id="ARBA00022679"/>
    </source>
</evidence>
<dbReference type="Gene3D" id="3.40.47.10">
    <property type="match status" value="1"/>
</dbReference>
<evidence type="ECO:0000256" key="1">
    <source>
        <dbReference type="ARBA" id="ARBA00008467"/>
    </source>
</evidence>
<dbReference type="InterPro" id="IPR020841">
    <property type="entry name" value="PKS_Beta-ketoAc_synthase_dom"/>
</dbReference>
<dbReference type="InterPro" id="IPR000794">
    <property type="entry name" value="Beta-ketoacyl_synthase"/>
</dbReference>
<gene>
    <name evidence="5" type="ORF">ACFSX3_16405</name>
</gene>
<dbReference type="InterPro" id="IPR014030">
    <property type="entry name" value="Ketoacyl_synth_N"/>
</dbReference>
<dbReference type="NCBIfam" id="NF005589">
    <property type="entry name" value="PRK07314.1"/>
    <property type="match status" value="1"/>
</dbReference>
<dbReference type="Pfam" id="PF02801">
    <property type="entry name" value="Ketoacyl-synt_C"/>
    <property type="match status" value="1"/>
</dbReference>
<dbReference type="SMART" id="SM00825">
    <property type="entry name" value="PKS_KS"/>
    <property type="match status" value="1"/>
</dbReference>
<dbReference type="RefSeq" id="WP_209991704.1">
    <property type="nucleotide sequence ID" value="NZ_JBHSVQ010000001.1"/>
</dbReference>
<evidence type="ECO:0000259" key="4">
    <source>
        <dbReference type="PROSITE" id="PS52004"/>
    </source>
</evidence>
<evidence type="ECO:0000313" key="6">
    <source>
        <dbReference type="Proteomes" id="UP001597448"/>
    </source>
</evidence>
<dbReference type="PROSITE" id="PS52004">
    <property type="entry name" value="KS3_2"/>
    <property type="match status" value="1"/>
</dbReference>
<dbReference type="PANTHER" id="PTHR11712">
    <property type="entry name" value="POLYKETIDE SYNTHASE-RELATED"/>
    <property type="match status" value="1"/>
</dbReference>
<feature type="domain" description="Ketosynthase family 3 (KS3)" evidence="4">
    <location>
        <begin position="6"/>
        <end position="421"/>
    </location>
</feature>
<keyword evidence="6" id="KW-1185">Reference proteome</keyword>
<sequence>MENVTDKRVVITGMGLLTPLGNTLEQFWRNSLQGKVGYDRLQGYEHMALKSRVTGKIPQFEHLGRTADEAQRAGMGRPGILAVNAAIRAVADAGLAFTKELRERSGVCIANAIADTPFSEQTFLRMTEGGQGPIDHGLCQEDLYRKGMFSYIAFEVAHEFGLQGEALVMSTGCTGGIDAVGYGYESITAGEHDVMICGAAEAPVSSMTIASFDAIGALTSKFNDDPQRASRPFEKNRSGFVLSEGCAVVVLEELEHALRRQAPIYGEVTGFASTNNAFHMTDLPQDGDALSLTMNEALGNAGLTAEDIHYINAHGSSTPQNDAFETAAYKRTFGELAYSIPISSTKSMVGHPLSAASAIEIVHCLLALNEGYIPPTANLDEPDPACDLNYVPKQAIQRDLYNILTNASGFSGIHSAMILAANEYSNRAGKLQTEQWMCSL</sequence>
<dbReference type="EMBL" id="JBHUKY010000026">
    <property type="protein sequence ID" value="MFD2411471.1"/>
    <property type="molecule type" value="Genomic_DNA"/>
</dbReference>
<evidence type="ECO:0000313" key="5">
    <source>
        <dbReference type="EMBL" id="MFD2411471.1"/>
    </source>
</evidence>
<name>A0ABW5FFF2_9BACL</name>
<organism evidence="5 6">
    <name type="scientific">Paenibacillus rhizoplanae</name>
    <dbReference type="NCBI Taxonomy" id="1917181"/>
    <lineage>
        <taxon>Bacteria</taxon>
        <taxon>Bacillati</taxon>
        <taxon>Bacillota</taxon>
        <taxon>Bacilli</taxon>
        <taxon>Bacillales</taxon>
        <taxon>Paenibacillaceae</taxon>
        <taxon>Paenibacillus</taxon>
    </lineage>
</organism>
<keyword evidence="2 3" id="KW-0808">Transferase</keyword>
<protein>
    <submittedName>
        <fullName evidence="5">Beta-ketoacyl-[acyl-carrier-protein] synthase family protein</fullName>
    </submittedName>
</protein>
<dbReference type="Pfam" id="PF00109">
    <property type="entry name" value="ketoacyl-synt"/>
    <property type="match status" value="1"/>
</dbReference>
<comment type="similarity">
    <text evidence="1 3">Belongs to the thiolase-like superfamily. Beta-ketoacyl-ACP synthases family.</text>
</comment>
<dbReference type="PANTHER" id="PTHR11712:SF336">
    <property type="entry name" value="3-OXOACYL-[ACYL-CARRIER-PROTEIN] SYNTHASE, MITOCHONDRIAL"/>
    <property type="match status" value="1"/>
</dbReference>
<dbReference type="InterPro" id="IPR014031">
    <property type="entry name" value="Ketoacyl_synth_C"/>
</dbReference>
<dbReference type="SUPFAM" id="SSF53901">
    <property type="entry name" value="Thiolase-like"/>
    <property type="match status" value="2"/>
</dbReference>
<evidence type="ECO:0000256" key="3">
    <source>
        <dbReference type="RuleBase" id="RU003694"/>
    </source>
</evidence>
<comment type="caution">
    <text evidence="5">The sequence shown here is derived from an EMBL/GenBank/DDBJ whole genome shotgun (WGS) entry which is preliminary data.</text>
</comment>
<proteinExistence type="inferred from homology"/>
<accession>A0ABW5FFF2</accession>
<reference evidence="6" key="1">
    <citation type="journal article" date="2019" name="Int. J. Syst. Evol. Microbiol.">
        <title>The Global Catalogue of Microorganisms (GCM) 10K type strain sequencing project: providing services to taxonomists for standard genome sequencing and annotation.</title>
        <authorList>
            <consortium name="The Broad Institute Genomics Platform"/>
            <consortium name="The Broad Institute Genome Sequencing Center for Infectious Disease"/>
            <person name="Wu L."/>
            <person name="Ma J."/>
        </authorList>
    </citation>
    <scope>NUCLEOTIDE SEQUENCE [LARGE SCALE GENOMIC DNA]</scope>
    <source>
        <strain evidence="6">CCM 8725</strain>
    </source>
</reference>
<dbReference type="Proteomes" id="UP001597448">
    <property type="component" value="Unassembled WGS sequence"/>
</dbReference>
<dbReference type="CDD" id="cd00834">
    <property type="entry name" value="KAS_I_II"/>
    <property type="match status" value="1"/>
</dbReference>